<accession>A0A133VH36</accession>
<protein>
    <recommendedName>
        <fullName evidence="1">PD-(D/E)XK endonuclease-like domain-containing protein</fullName>
    </recommendedName>
</protein>
<feature type="domain" description="PD-(D/E)XK endonuclease-like" evidence="1">
    <location>
        <begin position="11"/>
        <end position="228"/>
    </location>
</feature>
<dbReference type="Pfam" id="PF12705">
    <property type="entry name" value="PDDEXK_1"/>
    <property type="match status" value="1"/>
</dbReference>
<organism evidence="2 3">
    <name type="scientific">candidate division MSBL1 archaeon SCGC-AAA382A03</name>
    <dbReference type="NCBI Taxonomy" id="1698278"/>
    <lineage>
        <taxon>Archaea</taxon>
        <taxon>Methanobacteriati</taxon>
        <taxon>Methanobacteriota</taxon>
        <taxon>candidate division MSBL1</taxon>
    </lineage>
</organism>
<gene>
    <name evidence="2" type="ORF">AKJ49_00200</name>
</gene>
<dbReference type="EMBL" id="LHYC01000003">
    <property type="protein sequence ID" value="KXB05742.1"/>
    <property type="molecule type" value="Genomic_DNA"/>
</dbReference>
<comment type="caution">
    <text evidence="2">The sequence shown here is derived from an EMBL/GenBank/DDBJ whole genome shotgun (WGS) entry which is preliminary data.</text>
</comment>
<evidence type="ECO:0000259" key="1">
    <source>
        <dbReference type="Pfam" id="PF12705"/>
    </source>
</evidence>
<dbReference type="Proteomes" id="UP000070549">
    <property type="component" value="Unassembled WGS sequence"/>
</dbReference>
<name>A0A133VH36_9EURY</name>
<dbReference type="InterPro" id="IPR011604">
    <property type="entry name" value="PDDEXK-like_dom_sf"/>
</dbReference>
<evidence type="ECO:0000313" key="3">
    <source>
        <dbReference type="Proteomes" id="UP000070549"/>
    </source>
</evidence>
<dbReference type="AlphaFoldDB" id="A0A133VH36"/>
<reference evidence="2 3" key="1">
    <citation type="journal article" date="2016" name="Sci. Rep.">
        <title>Metabolic traits of an uncultured archaeal lineage -MSBL1- from brine pools of the Red Sea.</title>
        <authorList>
            <person name="Mwirichia R."/>
            <person name="Alam I."/>
            <person name="Rashid M."/>
            <person name="Vinu M."/>
            <person name="Ba-Alawi W."/>
            <person name="Anthony Kamau A."/>
            <person name="Kamanda Ngugi D."/>
            <person name="Goker M."/>
            <person name="Klenk H.P."/>
            <person name="Bajic V."/>
            <person name="Stingl U."/>
        </authorList>
    </citation>
    <scope>NUCLEOTIDE SEQUENCE [LARGE SCALE GENOMIC DNA]</scope>
    <source>
        <strain evidence="2">SCGC-AAA382A03</strain>
    </source>
</reference>
<sequence length="252" mass="30261">MEKRQNIYGFLGIIVHKTLEQFHEDMKMNEKRSLKGLVNLFSELWSENWTKNIEISHPDYSPEHFKKTGEKCIENYYEKHSPFNKEKTLGTEIRVHPVIKADGKEYKFQGFIDRLSKNKNNHYIIHDYKTGKRLPTEKDLANDRQLSLYQIGVQQKYSRSKKIELVWHYLRHRKNFKIELSQKNLDRIRNDTISLIQKIEKAKEKDHFPAMRNNGANCDWCDYQELCPEWGYSQENKKSKSKPIQNSLEQYF</sequence>
<evidence type="ECO:0000313" key="2">
    <source>
        <dbReference type="EMBL" id="KXB05742.1"/>
    </source>
</evidence>
<keyword evidence="3" id="KW-1185">Reference proteome</keyword>
<dbReference type="InterPro" id="IPR038726">
    <property type="entry name" value="PDDEXK_AddAB-type"/>
</dbReference>
<proteinExistence type="predicted"/>
<dbReference type="Gene3D" id="3.90.320.10">
    <property type="match status" value="1"/>
</dbReference>